<gene>
    <name evidence="1" type="ORF">A3D44_01115</name>
</gene>
<accession>A0A1G2I3D3</accession>
<dbReference type="EMBL" id="MHOT01000013">
    <property type="protein sequence ID" value="OGZ69273.1"/>
    <property type="molecule type" value="Genomic_DNA"/>
</dbReference>
<proteinExistence type="predicted"/>
<sequence>MTALYHLHRSGVPRVFETSGWVSLEEAVEIFLDLTRAESPPTAKNIQEIVTLLKATCRAGARSASVTVNQFTLVVAGGNEGGWHGEVHSLTERELVYFEDQDTGEKTRHYQPGSVAVFAESRVYPPEHKNACCSEPGLEIPGR</sequence>
<evidence type="ECO:0000313" key="2">
    <source>
        <dbReference type="Proteomes" id="UP000178820"/>
    </source>
</evidence>
<comment type="caution">
    <text evidence="1">The sequence shown here is derived from an EMBL/GenBank/DDBJ whole genome shotgun (WGS) entry which is preliminary data.</text>
</comment>
<dbReference type="AlphaFoldDB" id="A0A1G2I3D3"/>
<organism evidence="1 2">
    <name type="scientific">Candidatus Staskawiczbacteria bacterium RIFCSPHIGHO2_02_FULL_42_22</name>
    <dbReference type="NCBI Taxonomy" id="1802207"/>
    <lineage>
        <taxon>Bacteria</taxon>
        <taxon>Candidatus Staskawicziibacteriota</taxon>
    </lineage>
</organism>
<reference evidence="1 2" key="1">
    <citation type="journal article" date="2016" name="Nat. Commun.">
        <title>Thousands of microbial genomes shed light on interconnected biogeochemical processes in an aquifer system.</title>
        <authorList>
            <person name="Anantharaman K."/>
            <person name="Brown C.T."/>
            <person name="Hug L.A."/>
            <person name="Sharon I."/>
            <person name="Castelle C.J."/>
            <person name="Probst A.J."/>
            <person name="Thomas B.C."/>
            <person name="Singh A."/>
            <person name="Wilkins M.J."/>
            <person name="Karaoz U."/>
            <person name="Brodie E.L."/>
            <person name="Williams K.H."/>
            <person name="Hubbard S.S."/>
            <person name="Banfield J.F."/>
        </authorList>
    </citation>
    <scope>NUCLEOTIDE SEQUENCE [LARGE SCALE GENOMIC DNA]</scope>
</reference>
<name>A0A1G2I3D3_9BACT</name>
<dbReference type="Proteomes" id="UP000178820">
    <property type="component" value="Unassembled WGS sequence"/>
</dbReference>
<evidence type="ECO:0000313" key="1">
    <source>
        <dbReference type="EMBL" id="OGZ69273.1"/>
    </source>
</evidence>
<protein>
    <submittedName>
        <fullName evidence="1">Uncharacterized protein</fullName>
    </submittedName>
</protein>